<organism evidence="2 3">
    <name type="scientific">Cyclocybe aegerita</name>
    <name type="common">Black poplar mushroom</name>
    <name type="synonym">Agrocybe aegerita</name>
    <dbReference type="NCBI Taxonomy" id="1973307"/>
    <lineage>
        <taxon>Eukaryota</taxon>
        <taxon>Fungi</taxon>
        <taxon>Dikarya</taxon>
        <taxon>Basidiomycota</taxon>
        <taxon>Agaricomycotina</taxon>
        <taxon>Agaricomycetes</taxon>
        <taxon>Agaricomycetidae</taxon>
        <taxon>Agaricales</taxon>
        <taxon>Agaricineae</taxon>
        <taxon>Bolbitiaceae</taxon>
        <taxon>Cyclocybe</taxon>
    </lineage>
</organism>
<dbReference type="OrthoDB" id="4540223at2759"/>
<protein>
    <submittedName>
        <fullName evidence="2">Uncharacterized protein</fullName>
    </submittedName>
</protein>
<sequence length="219" mass="24840">MLVRLCHDLFHALSSPSVLHHLFITERPTFTAKVDADKYMKYGTILDTSGSGWQLGQGAYMAGGTHDWIMGGKYVCFVYVDPGKWAQTPKVWIPEYDETRPGARVELWKKEPVSGTGPCENAWVRKDTRRREDEKTMHLVIPPALQGKTPLGLVVNCVQESQVQKGVFPTLNYVSPTKEWNILGISPTSEHKMYLPGIRPEYSKRPSPARSVKSQRRRK</sequence>
<comment type="caution">
    <text evidence="2">The sequence shown here is derived from an EMBL/GenBank/DDBJ whole genome shotgun (WGS) entry which is preliminary data.</text>
</comment>
<evidence type="ECO:0000313" key="3">
    <source>
        <dbReference type="Proteomes" id="UP000467700"/>
    </source>
</evidence>
<dbReference type="Pfam" id="PF19287">
    <property type="entry name" value="DUF5910"/>
    <property type="match status" value="1"/>
</dbReference>
<name>A0A8S0W9I7_CYCAE</name>
<evidence type="ECO:0000313" key="2">
    <source>
        <dbReference type="EMBL" id="CAA7262306.1"/>
    </source>
</evidence>
<dbReference type="InterPro" id="IPR045564">
    <property type="entry name" value="DUF5910"/>
</dbReference>
<dbReference type="Proteomes" id="UP000467700">
    <property type="component" value="Unassembled WGS sequence"/>
</dbReference>
<proteinExistence type="predicted"/>
<reference evidence="2 3" key="1">
    <citation type="submission" date="2020-01" db="EMBL/GenBank/DDBJ databases">
        <authorList>
            <person name="Gupta K D."/>
        </authorList>
    </citation>
    <scope>NUCLEOTIDE SEQUENCE [LARGE SCALE GENOMIC DNA]</scope>
</reference>
<evidence type="ECO:0000256" key="1">
    <source>
        <dbReference type="SAM" id="MobiDB-lite"/>
    </source>
</evidence>
<keyword evidence="3" id="KW-1185">Reference proteome</keyword>
<gene>
    <name evidence="2" type="ORF">AAE3_LOCUS4442</name>
</gene>
<dbReference type="AlphaFoldDB" id="A0A8S0W9I7"/>
<accession>A0A8S0W9I7</accession>
<dbReference type="EMBL" id="CACVBS010000035">
    <property type="protein sequence ID" value="CAA7262306.1"/>
    <property type="molecule type" value="Genomic_DNA"/>
</dbReference>
<feature type="region of interest" description="Disordered" evidence="1">
    <location>
        <begin position="196"/>
        <end position="219"/>
    </location>
</feature>